<dbReference type="InterPro" id="IPR036249">
    <property type="entry name" value="Thioredoxin-like_sf"/>
</dbReference>
<dbReference type="Proteomes" id="UP000199820">
    <property type="component" value="Unassembled WGS sequence"/>
</dbReference>
<dbReference type="EMBL" id="FOIL01000001">
    <property type="protein sequence ID" value="SES88430.1"/>
    <property type="molecule type" value="Genomic_DNA"/>
</dbReference>
<proteinExistence type="inferred from homology"/>
<keyword evidence="3" id="KW-1185">Reference proteome</keyword>
<name>A0A1I0A2R5_9FIRM</name>
<dbReference type="InterPro" id="IPR006660">
    <property type="entry name" value="Arsenate_reductase-like"/>
</dbReference>
<sequence>MNIQIFGTKKCNDTKKAERFFKERGIKYQFIDMKEKGMSKGEFTSVAQVNGGVENMINPDARDKDTLMLIKYTADEDRLEKILENQQVIKTPVVRNGKQSTLGYQPDVWKKWK</sequence>
<reference evidence="2 3" key="1">
    <citation type="submission" date="2016-10" db="EMBL/GenBank/DDBJ databases">
        <authorList>
            <person name="de Groot N.N."/>
        </authorList>
    </citation>
    <scope>NUCLEOTIDE SEQUENCE [LARGE SCALE GENOMIC DNA]</scope>
    <source>
        <strain evidence="2 3">KH1P1</strain>
    </source>
</reference>
<evidence type="ECO:0000313" key="2">
    <source>
        <dbReference type="EMBL" id="SES88430.1"/>
    </source>
</evidence>
<evidence type="ECO:0000256" key="1">
    <source>
        <dbReference type="PROSITE-ProRule" id="PRU01282"/>
    </source>
</evidence>
<dbReference type="PANTHER" id="PTHR30041">
    <property type="entry name" value="ARSENATE REDUCTASE"/>
    <property type="match status" value="1"/>
</dbReference>
<dbReference type="PROSITE" id="PS51353">
    <property type="entry name" value="ARSC"/>
    <property type="match status" value="1"/>
</dbReference>
<evidence type="ECO:0000313" key="3">
    <source>
        <dbReference type="Proteomes" id="UP000199820"/>
    </source>
</evidence>
<dbReference type="PANTHER" id="PTHR30041:SF8">
    <property type="entry name" value="PROTEIN YFFB"/>
    <property type="match status" value="1"/>
</dbReference>
<dbReference type="OrthoDB" id="9803749at2"/>
<comment type="similarity">
    <text evidence="1">Belongs to the ArsC family.</text>
</comment>
<dbReference type="AlphaFoldDB" id="A0A1I0A2R5"/>
<dbReference type="SUPFAM" id="SSF52833">
    <property type="entry name" value="Thioredoxin-like"/>
    <property type="match status" value="1"/>
</dbReference>
<dbReference type="Gene3D" id="3.40.30.10">
    <property type="entry name" value="Glutaredoxin"/>
    <property type="match status" value="1"/>
</dbReference>
<dbReference type="RefSeq" id="WP_074647678.1">
    <property type="nucleotide sequence ID" value="NZ_FOIL01000001.1"/>
</dbReference>
<gene>
    <name evidence="2" type="ORF">SAMN04487771_100168</name>
</gene>
<organism evidence="2 3">
    <name type="scientific">[Clostridium] aminophilum</name>
    <dbReference type="NCBI Taxonomy" id="1526"/>
    <lineage>
        <taxon>Bacteria</taxon>
        <taxon>Bacillati</taxon>
        <taxon>Bacillota</taxon>
        <taxon>Clostridia</taxon>
        <taxon>Lachnospirales</taxon>
        <taxon>Lachnospiraceae</taxon>
    </lineage>
</organism>
<accession>A0A1I0A2R5</accession>
<protein>
    <submittedName>
        <fullName evidence="2">Arsenate reductase, glutaredoxin family</fullName>
    </submittedName>
</protein>
<dbReference type="Pfam" id="PF03960">
    <property type="entry name" value="ArsC"/>
    <property type="match status" value="1"/>
</dbReference>